<sequence length="335" mass="39091">MNRSKIEYCDHTLNIITGCRYKCEYCYARQMSRRFSGNVKMNIKQRDKYRMENGVYVLDEPFLDETGQQVLYPFGFEPTLHRYRYGVLDKLKMGQNILVGAMADMFGEWVPDSWIYDVFNICRQHPKNNYLFLTVNPERYMDLDLPEETNMYYGTTITKADDVYRAGFLPEGKKKFICIEPLLEDSGKWIKPALAGKADWIIIGAETWKRKGMVVPEFEWIKSIVLEADTLGIPVFMKDSLVDIVKEKNMRRDIPQDLQVRRKSDKVLKRLMGNCVECRKEFPKNDMVSITARARRGGKTSCVAHMCKSCFVSWCEEHEVSVPDIDGLEKNKIKE</sequence>
<dbReference type="RefSeq" id="WP_268803293.1">
    <property type="nucleotide sequence ID" value="NZ_JAPRAY010000002.1"/>
</dbReference>
<evidence type="ECO:0000313" key="2">
    <source>
        <dbReference type="Proteomes" id="UP001079535"/>
    </source>
</evidence>
<comment type="caution">
    <text evidence="1">The sequence shown here is derived from an EMBL/GenBank/DDBJ whole genome shotgun (WGS) entry which is preliminary data.</text>
</comment>
<organism evidence="1 2">
    <name type="scientific">Mediterraneibacter gnavus</name>
    <name type="common">Ruminococcus gnavus</name>
    <dbReference type="NCBI Taxonomy" id="33038"/>
    <lineage>
        <taxon>Bacteria</taxon>
        <taxon>Bacillati</taxon>
        <taxon>Bacillota</taxon>
        <taxon>Clostridia</taxon>
        <taxon>Lachnospirales</taxon>
        <taxon>Lachnospiraceae</taxon>
        <taxon>Mediterraneibacter</taxon>
    </lineage>
</organism>
<name>A0A9Q4HWS0_MEDGN</name>
<protein>
    <submittedName>
        <fullName evidence="1">DUF5131 family protein</fullName>
    </submittedName>
</protein>
<proteinExistence type="predicted"/>
<dbReference type="EMBL" id="JAPRAY010000002">
    <property type="protein sequence ID" value="MCZ0666275.1"/>
    <property type="molecule type" value="Genomic_DNA"/>
</dbReference>
<accession>A0A9Q4HWS0</accession>
<reference evidence="1" key="1">
    <citation type="submission" date="2022-11" db="EMBL/GenBank/DDBJ databases">
        <title>Temperate bacteriophages infecting mucin-degrading bacterium Ruminococcus gnavus from the human gut.</title>
        <authorList>
            <person name="Buttimer C."/>
        </authorList>
    </citation>
    <scope>NUCLEOTIDE SEQUENCE</scope>
    <source>
        <strain evidence="1">CCUG 49994</strain>
    </source>
</reference>
<dbReference type="Proteomes" id="UP001079535">
    <property type="component" value="Unassembled WGS sequence"/>
</dbReference>
<gene>
    <name evidence="1" type="ORF">OZZ17_01795</name>
</gene>
<dbReference type="AlphaFoldDB" id="A0A9Q4HWS0"/>
<dbReference type="Pfam" id="PF07505">
    <property type="entry name" value="DUF5131"/>
    <property type="match status" value="1"/>
</dbReference>
<dbReference type="InterPro" id="IPR011101">
    <property type="entry name" value="DUF5131"/>
</dbReference>
<evidence type="ECO:0000313" key="1">
    <source>
        <dbReference type="EMBL" id="MCZ0666275.1"/>
    </source>
</evidence>